<feature type="region of interest" description="Disordered" evidence="1">
    <location>
        <begin position="1"/>
        <end position="21"/>
    </location>
</feature>
<reference evidence="2 3" key="1">
    <citation type="submission" date="2023-09" db="EMBL/GenBank/DDBJ databases">
        <title>Nesidiocoris tenuis whole genome shotgun sequence.</title>
        <authorList>
            <person name="Shibata T."/>
            <person name="Shimoda M."/>
            <person name="Kobayashi T."/>
            <person name="Uehara T."/>
        </authorList>
    </citation>
    <scope>NUCLEOTIDE SEQUENCE [LARGE SCALE GENOMIC DNA]</scope>
    <source>
        <strain evidence="2 3">Japan</strain>
    </source>
</reference>
<organism evidence="2 3">
    <name type="scientific">Nesidiocoris tenuis</name>
    <dbReference type="NCBI Taxonomy" id="355587"/>
    <lineage>
        <taxon>Eukaryota</taxon>
        <taxon>Metazoa</taxon>
        <taxon>Ecdysozoa</taxon>
        <taxon>Arthropoda</taxon>
        <taxon>Hexapoda</taxon>
        <taxon>Insecta</taxon>
        <taxon>Pterygota</taxon>
        <taxon>Neoptera</taxon>
        <taxon>Paraneoptera</taxon>
        <taxon>Hemiptera</taxon>
        <taxon>Heteroptera</taxon>
        <taxon>Panheteroptera</taxon>
        <taxon>Cimicomorpha</taxon>
        <taxon>Miridae</taxon>
        <taxon>Dicyphina</taxon>
        <taxon>Nesidiocoris</taxon>
    </lineage>
</organism>
<proteinExistence type="predicted"/>
<gene>
    <name evidence="2" type="ORF">NTJ_04333</name>
</gene>
<protein>
    <submittedName>
        <fullName evidence="2">Uncharacterized protein</fullName>
    </submittedName>
</protein>
<keyword evidence="3" id="KW-1185">Reference proteome</keyword>
<evidence type="ECO:0000256" key="1">
    <source>
        <dbReference type="SAM" id="MobiDB-lite"/>
    </source>
</evidence>
<sequence>MSQAPASEPRPPSIGAESRGRPAFNHLALQPQFIINSQQRHLLQLHDNTALHCLATVLLLSFIGSSLATPDPQPSSLIYDESDFIENRPRGPDMLRFLAERRTDCVGH</sequence>
<dbReference type="EMBL" id="AP028910">
    <property type="protein sequence ID" value="BES91525.1"/>
    <property type="molecule type" value="Genomic_DNA"/>
</dbReference>
<accession>A0ABN7AGX7</accession>
<dbReference type="Proteomes" id="UP001307889">
    <property type="component" value="Chromosome 2"/>
</dbReference>
<name>A0ABN7AGX7_9HEMI</name>
<evidence type="ECO:0000313" key="3">
    <source>
        <dbReference type="Proteomes" id="UP001307889"/>
    </source>
</evidence>
<evidence type="ECO:0000313" key="2">
    <source>
        <dbReference type="EMBL" id="BES91525.1"/>
    </source>
</evidence>